<keyword evidence="1" id="KW-0812">Transmembrane</keyword>
<protein>
    <submittedName>
        <fullName evidence="2">Uncharacterized protein</fullName>
    </submittedName>
</protein>
<evidence type="ECO:0000313" key="2">
    <source>
        <dbReference type="EMBL" id="CBX86866.1"/>
    </source>
</evidence>
<organism evidence="2">
    <name type="scientific">Photobacterium damselae subsp. damselae</name>
    <name type="common">Listonella damsela</name>
    <dbReference type="NCBI Taxonomy" id="85581"/>
    <lineage>
        <taxon>Bacteria</taxon>
        <taxon>Pseudomonadati</taxon>
        <taxon>Pseudomonadota</taxon>
        <taxon>Gammaproteobacteria</taxon>
        <taxon>Vibrionales</taxon>
        <taxon>Vibrionaceae</taxon>
        <taxon>Photobacterium</taxon>
    </lineage>
</organism>
<sequence>MYRDLDSQSVCFVWWQVTHSYTNGVIIISLNILERVRHLFSL</sequence>
<evidence type="ECO:0000256" key="1">
    <source>
        <dbReference type="SAM" id="Phobius"/>
    </source>
</evidence>
<dbReference type="AlphaFoldDB" id="E4WLE8"/>
<keyword evidence="1" id="KW-0472">Membrane</keyword>
<name>E4WLE8_PHODD</name>
<proteinExistence type="predicted"/>
<accession>E4WLE8</accession>
<keyword evidence="1" id="KW-1133">Transmembrane helix</keyword>
<keyword evidence="2" id="KW-0614">Plasmid</keyword>
<geneLocation type="plasmid" evidence="2">
    <name>pPHDD1</name>
</geneLocation>
<dbReference type="EMBL" id="FN597600">
    <property type="protein sequence ID" value="CBX86866.1"/>
    <property type="molecule type" value="Genomic_DNA"/>
</dbReference>
<reference evidence="2" key="1">
    <citation type="submission" date="2009-11" db="EMBL/GenBank/DDBJ databases">
        <title>Identification of virulence genes in Photobacterium damselae subsp. damselae by Supression Subtractive hybridization: damselysin toxin is encoded on a large conjugative plasmid.</title>
        <authorList>
            <person name="Rivas A.J."/>
            <person name="Lemos M.L."/>
            <person name="Osorio C.R."/>
        </authorList>
    </citation>
    <scope>NUCLEOTIDE SEQUENCE [LARGE SCALE GENOMIC DNA]</scope>
    <source>
        <strain evidence="2">RM71</strain>
        <plasmid evidence="2">pPHDD1</plasmid>
    </source>
</reference>
<feature type="transmembrane region" description="Helical" evidence="1">
    <location>
        <begin position="12"/>
        <end position="33"/>
    </location>
</feature>
<gene>
    <name evidence="2" type="primary">orf100</name>
</gene>